<reference evidence="2" key="1">
    <citation type="submission" date="2017-07" db="EMBL/GenBank/DDBJ databases">
        <authorList>
            <person name="Varghese N."/>
            <person name="Submissions S."/>
        </authorList>
    </citation>
    <scope>NUCLEOTIDE SEQUENCE [LARGE SCALE GENOMIC DNA]</scope>
    <source>
        <strain evidence="2">NLAE-zl-C134</strain>
    </source>
</reference>
<proteinExistence type="predicted"/>
<dbReference type="Proteomes" id="UP000254051">
    <property type="component" value="Unassembled WGS sequence"/>
</dbReference>
<evidence type="ECO:0000313" key="2">
    <source>
        <dbReference type="Proteomes" id="UP000254051"/>
    </source>
</evidence>
<organism evidence="1 2">
    <name type="scientific">Faecalicatena contorta</name>
    <dbReference type="NCBI Taxonomy" id="39482"/>
    <lineage>
        <taxon>Bacteria</taxon>
        <taxon>Bacillati</taxon>
        <taxon>Bacillota</taxon>
        <taxon>Clostridia</taxon>
        <taxon>Lachnospirales</taxon>
        <taxon>Lachnospiraceae</taxon>
        <taxon>Faecalicatena</taxon>
    </lineage>
</organism>
<keyword evidence="2" id="KW-1185">Reference proteome</keyword>
<gene>
    <name evidence="1" type="ORF">SAMN05216529_1064</name>
</gene>
<accession>A0A315ZVG0</accession>
<sequence length="285" mass="33475">MSLFYFQGLNCYSSSMLNAAALTGVDYRNVFANLWSETDFTYDQIHHLYLSRRVPANLEALGVKLEFLNCCSPEEVEKSLSRLSNEQWMVVGMDAFFIPWTPYYRTLHSSHYFIARKKNGNTYSCFDPTYDGKNMELTNDNMISHTVDICWIYKTAGNQFHISIRQEVQEILYSHPKIQENLLVQIKECAYGKHKNGELLAKYIDALINNRYLYVHYLQSMSLYRGKYDQYFSKEFFQKWVTVKYGLYKASIRQSNQEIIREVCGHFGELIREEMDIAQKIGTTI</sequence>
<name>A0A315ZVG0_9FIRM</name>
<evidence type="ECO:0000313" key="1">
    <source>
        <dbReference type="EMBL" id="SUQ14314.1"/>
    </source>
</evidence>
<dbReference type="OrthoDB" id="2033884at2"/>
<dbReference type="EMBL" id="UHJJ01000006">
    <property type="protein sequence ID" value="SUQ14314.1"/>
    <property type="molecule type" value="Genomic_DNA"/>
</dbReference>
<protein>
    <recommendedName>
        <fullName evidence="3">Butirosin biosynthesis protein H N-terminal domain-containing protein</fullName>
    </recommendedName>
</protein>
<dbReference type="AlphaFoldDB" id="A0A315ZVG0"/>
<dbReference type="RefSeq" id="WP_109711095.1">
    <property type="nucleotide sequence ID" value="NZ_QGDS01000006.1"/>
</dbReference>
<evidence type="ECO:0008006" key="3">
    <source>
        <dbReference type="Google" id="ProtNLM"/>
    </source>
</evidence>